<protein>
    <recommendedName>
        <fullName evidence="4">Transposase</fullName>
    </recommendedName>
</protein>
<dbReference type="EMBL" id="JACHLY010000001">
    <property type="protein sequence ID" value="MBB5996346.1"/>
    <property type="molecule type" value="Genomic_DNA"/>
</dbReference>
<dbReference type="AlphaFoldDB" id="A0A841DZX8"/>
<dbReference type="SUPFAM" id="SSF53474">
    <property type="entry name" value="alpha/beta-Hydrolases"/>
    <property type="match status" value="1"/>
</dbReference>
<dbReference type="Proteomes" id="UP000578077">
    <property type="component" value="Unassembled WGS sequence"/>
</dbReference>
<evidence type="ECO:0000313" key="3">
    <source>
        <dbReference type="Proteomes" id="UP000578077"/>
    </source>
</evidence>
<sequence>MVLQQALRDLDTAYRNFFDALKGKRPRTGAPRFESKRDTRQAVRFTANARRRITTGGDLSLPKIGNVRVTWSRALPSVPSSVTVAKDSAERYFASFVVETGRDETLPETTGEVGVDLGFVFRLMEGVSVPRPGLVGPWSHKYPHLGVPGPAIGFLQQCVRWWDRRLKGVDNDIMSESTVRTWMRASMPPPPPTRSGPAAGWASPAGPPRASAAVPTRWPRTASPSPARRSAPGAHRWSRR</sequence>
<evidence type="ECO:0000256" key="1">
    <source>
        <dbReference type="SAM" id="MobiDB-lite"/>
    </source>
</evidence>
<reference evidence="2 3" key="1">
    <citation type="submission" date="2020-08" db="EMBL/GenBank/DDBJ databases">
        <title>Sequencing the genomes of 1000 actinobacteria strains.</title>
        <authorList>
            <person name="Klenk H.-P."/>
        </authorList>
    </citation>
    <scope>NUCLEOTIDE SEQUENCE [LARGE SCALE GENOMIC DNA]</scope>
    <source>
        <strain evidence="2 3">DSM 44593</strain>
    </source>
</reference>
<accession>A0A841DZX8</accession>
<feature type="region of interest" description="Disordered" evidence="1">
    <location>
        <begin position="183"/>
        <end position="240"/>
    </location>
</feature>
<dbReference type="RefSeq" id="WP_312862744.1">
    <property type="nucleotide sequence ID" value="NZ_BAABKT010000036.1"/>
</dbReference>
<dbReference type="InterPro" id="IPR029058">
    <property type="entry name" value="AB_hydrolase_fold"/>
</dbReference>
<organism evidence="2 3">
    <name type="scientific">Streptomonospora salina</name>
    <dbReference type="NCBI Taxonomy" id="104205"/>
    <lineage>
        <taxon>Bacteria</taxon>
        <taxon>Bacillati</taxon>
        <taxon>Actinomycetota</taxon>
        <taxon>Actinomycetes</taxon>
        <taxon>Streptosporangiales</taxon>
        <taxon>Nocardiopsidaceae</taxon>
        <taxon>Streptomonospora</taxon>
    </lineage>
</organism>
<name>A0A841DZX8_9ACTN</name>
<evidence type="ECO:0008006" key="4">
    <source>
        <dbReference type="Google" id="ProtNLM"/>
    </source>
</evidence>
<feature type="compositionally biased region" description="Low complexity" evidence="1">
    <location>
        <begin position="195"/>
        <end position="215"/>
    </location>
</feature>
<proteinExistence type="predicted"/>
<gene>
    <name evidence="2" type="ORF">HNR25_000097</name>
</gene>
<comment type="caution">
    <text evidence="2">The sequence shown here is derived from an EMBL/GenBank/DDBJ whole genome shotgun (WGS) entry which is preliminary data.</text>
</comment>
<evidence type="ECO:0000313" key="2">
    <source>
        <dbReference type="EMBL" id="MBB5996346.1"/>
    </source>
</evidence>
<keyword evidence="3" id="KW-1185">Reference proteome</keyword>